<evidence type="ECO:0000256" key="2">
    <source>
        <dbReference type="ARBA" id="ARBA00022691"/>
    </source>
</evidence>
<accession>A0AA41WVX5</accession>
<gene>
    <name evidence="3 6" type="primary">cmoA</name>
    <name evidence="6" type="ORF">NLF92_01185</name>
</gene>
<dbReference type="AlphaFoldDB" id="A0AA41WVX5"/>
<dbReference type="PANTHER" id="PTHR43861">
    <property type="entry name" value="TRANS-ACONITATE 2-METHYLTRANSFERASE-RELATED"/>
    <property type="match status" value="1"/>
</dbReference>
<feature type="binding site" evidence="3 4">
    <location>
        <begin position="88"/>
        <end position="89"/>
    </location>
    <ligand>
        <name>S-adenosyl-L-methionine</name>
        <dbReference type="ChEBI" id="CHEBI:59789"/>
    </ligand>
</feature>
<dbReference type="PIRSF" id="PIRSF006325">
    <property type="entry name" value="MeTrfase_bac"/>
    <property type="match status" value="1"/>
</dbReference>
<dbReference type="GO" id="GO:0002098">
    <property type="term" value="P:tRNA wobble uridine modification"/>
    <property type="evidence" value="ECO:0007669"/>
    <property type="project" value="InterPro"/>
</dbReference>
<dbReference type="HAMAP" id="MF_01589">
    <property type="entry name" value="Cx_SAM_synthase"/>
    <property type="match status" value="1"/>
</dbReference>
<name>A0AA41WVX5_9ALTE</name>
<dbReference type="Proteomes" id="UP001165413">
    <property type="component" value="Unassembled WGS sequence"/>
</dbReference>
<evidence type="ECO:0000259" key="5">
    <source>
        <dbReference type="Pfam" id="PF08242"/>
    </source>
</evidence>
<dbReference type="EMBL" id="JANATA010000001">
    <property type="protein sequence ID" value="MCP3427557.1"/>
    <property type="molecule type" value="Genomic_DNA"/>
</dbReference>
<proteinExistence type="inferred from homology"/>
<reference evidence="6" key="1">
    <citation type="submission" date="2022-07" db="EMBL/GenBank/DDBJ databases">
        <title>Characterization of the Novel Bacterium Alteromonas immobilis LMIT006 and Alteromonas gregis LMIT007.</title>
        <authorList>
            <person name="Lin X."/>
        </authorList>
    </citation>
    <scope>NUCLEOTIDE SEQUENCE</scope>
    <source>
        <strain evidence="6">LMIT007</strain>
    </source>
</reference>
<dbReference type="CDD" id="cd02440">
    <property type="entry name" value="AdoMet_MTases"/>
    <property type="match status" value="1"/>
</dbReference>
<dbReference type="SUPFAM" id="SSF53335">
    <property type="entry name" value="S-adenosyl-L-methionine-dependent methyltransferases"/>
    <property type="match status" value="1"/>
</dbReference>
<dbReference type="PANTHER" id="PTHR43861:SF2">
    <property type="entry name" value="CARBOXY-S-ADENOSYL-L-METHIONINE SYNTHASE"/>
    <property type="match status" value="1"/>
</dbReference>
<comment type="caution">
    <text evidence="3">Lacks conserved residue(s) required for the propagation of feature annotation.</text>
</comment>
<dbReference type="InterPro" id="IPR013217">
    <property type="entry name" value="Methyltransf_12"/>
</dbReference>
<dbReference type="Gene3D" id="3.40.50.150">
    <property type="entry name" value="Vaccinia Virus protein VP39"/>
    <property type="match status" value="1"/>
</dbReference>
<evidence type="ECO:0000313" key="6">
    <source>
        <dbReference type="EMBL" id="MCP3427557.1"/>
    </source>
</evidence>
<dbReference type="GO" id="GO:0016743">
    <property type="term" value="F:carboxyl- or carbamoyltransferase activity"/>
    <property type="evidence" value="ECO:0007669"/>
    <property type="project" value="UniProtKB-UniRule"/>
</dbReference>
<dbReference type="GO" id="GO:1904047">
    <property type="term" value="F:S-adenosyl-L-methionine binding"/>
    <property type="evidence" value="ECO:0007669"/>
    <property type="project" value="UniProtKB-UniRule"/>
</dbReference>
<comment type="function">
    <text evidence="3">Catalyzes the conversion of S-adenosyl-L-methionine (SAM) to carboxy-S-adenosyl-L-methionine (Cx-SAM).</text>
</comment>
<feature type="binding site" evidence="3 4">
    <location>
        <position position="131"/>
    </location>
    <ligand>
        <name>S-adenosyl-L-methionine</name>
        <dbReference type="ChEBI" id="CHEBI:59789"/>
    </ligand>
</feature>
<protein>
    <recommendedName>
        <fullName evidence="3">Carboxy-S-adenosyl-L-methionine synthase</fullName>
        <shortName evidence="3">Cx-SAM synthase</shortName>
        <ecNumber evidence="3">2.1.3.-</ecNumber>
    </recommendedName>
</protein>
<comment type="caution">
    <text evidence="6">The sequence shown here is derived from an EMBL/GenBank/DDBJ whole genome shotgun (WGS) entry which is preliminary data.</text>
</comment>
<evidence type="ECO:0000256" key="1">
    <source>
        <dbReference type="ARBA" id="ARBA00022679"/>
    </source>
</evidence>
<feature type="domain" description="Methyltransferase type 12" evidence="5">
    <location>
        <begin position="62"/>
        <end position="159"/>
    </location>
</feature>
<feature type="binding site" evidence="3 4">
    <location>
        <begin position="116"/>
        <end position="117"/>
    </location>
    <ligand>
        <name>S-adenosyl-L-methionine</name>
        <dbReference type="ChEBI" id="CHEBI:59789"/>
    </ligand>
</feature>
<comment type="catalytic activity">
    <reaction evidence="3">
        <text>prephenate + S-adenosyl-L-methionine = carboxy-S-adenosyl-L-methionine + 3-phenylpyruvate + H2O</text>
        <dbReference type="Rhea" id="RHEA:51692"/>
        <dbReference type="ChEBI" id="CHEBI:15377"/>
        <dbReference type="ChEBI" id="CHEBI:18005"/>
        <dbReference type="ChEBI" id="CHEBI:29934"/>
        <dbReference type="ChEBI" id="CHEBI:59789"/>
        <dbReference type="ChEBI" id="CHEBI:134278"/>
    </reaction>
</comment>
<keyword evidence="2 3" id="KW-0949">S-adenosyl-L-methionine</keyword>
<keyword evidence="7" id="KW-1185">Reference proteome</keyword>
<comment type="subunit">
    <text evidence="3">Homodimer.</text>
</comment>
<sequence>MRKNDNLFSQPITDITDFSFDQNVAQVFPDMINRSIPGYPLIIDNIGYLSEQYAQEQTVIYDLGCATGIATLSIAKQLTKSCPIIAIDNSLSMVEKATQYLGQYNHGADVSIRLDDITLTDLQPASVIIMNFTLQFLAPEQRAQMLAKIYDALLPGGILILSEKFKAEEELPNKVLIDLHHQFKKNNGYSDLEISQKRTALENVMKTDTMSTHFQRLTASGFTNITTWFSCFNFMSLIAHKE</sequence>
<evidence type="ECO:0000313" key="7">
    <source>
        <dbReference type="Proteomes" id="UP001165413"/>
    </source>
</evidence>
<comment type="similarity">
    <text evidence="3">Belongs to the class I-like SAM-binding methyltransferase superfamily. Cx-SAM synthase family.</text>
</comment>
<feature type="binding site" evidence="3">
    <location>
        <position position="198"/>
    </location>
    <ligand>
        <name>S-adenosyl-L-methionine</name>
        <dbReference type="ChEBI" id="CHEBI:59789"/>
    </ligand>
</feature>
<dbReference type="Pfam" id="PF08242">
    <property type="entry name" value="Methyltransf_12"/>
    <property type="match status" value="1"/>
</dbReference>
<dbReference type="InterPro" id="IPR005271">
    <property type="entry name" value="CmoA"/>
</dbReference>
<dbReference type="NCBIfam" id="TIGR00740">
    <property type="entry name" value="carboxy-S-adenosyl-L-methionine synthase CmoA"/>
    <property type="match status" value="1"/>
</dbReference>
<dbReference type="RefSeq" id="WP_254098013.1">
    <property type="nucleotide sequence ID" value="NZ_JANATA010000001.1"/>
</dbReference>
<dbReference type="InterPro" id="IPR029063">
    <property type="entry name" value="SAM-dependent_MTases_sf"/>
</dbReference>
<keyword evidence="1 3" id="KW-0808">Transferase</keyword>
<evidence type="ECO:0000256" key="4">
    <source>
        <dbReference type="PIRSR" id="PIRSR006325-1"/>
    </source>
</evidence>
<dbReference type="EC" id="2.1.3.-" evidence="3"/>
<feature type="binding site" evidence="3 4">
    <location>
        <position position="39"/>
    </location>
    <ligand>
        <name>S-adenosyl-L-methionine</name>
        <dbReference type="ChEBI" id="CHEBI:59789"/>
    </ligand>
</feature>
<evidence type="ECO:0000256" key="3">
    <source>
        <dbReference type="HAMAP-Rule" id="MF_01589"/>
    </source>
</evidence>
<organism evidence="6 7">
    <name type="scientific">Opacimonas viscosa</name>
    <dbReference type="NCBI Taxonomy" id="2961944"/>
    <lineage>
        <taxon>Bacteria</taxon>
        <taxon>Pseudomonadati</taxon>
        <taxon>Pseudomonadota</taxon>
        <taxon>Gammaproteobacteria</taxon>
        <taxon>Alteromonadales</taxon>
        <taxon>Alteromonadaceae</taxon>
        <taxon>Opacimonas</taxon>
    </lineage>
</organism>